<evidence type="ECO:0000313" key="1">
    <source>
        <dbReference type="Proteomes" id="UP000887576"/>
    </source>
</evidence>
<reference evidence="2" key="1">
    <citation type="submission" date="2022-11" db="UniProtKB">
        <authorList>
            <consortium name="WormBaseParasite"/>
        </authorList>
    </citation>
    <scope>IDENTIFICATION</scope>
</reference>
<proteinExistence type="predicted"/>
<sequence length="287" mass="32115">MTDRRPPPLRSNPDNTVQNPTWTVTRRQRQEVSPIRVQGVPSNIIEPHHYQQRTITTTERVQIVQVPLDLNSDNPEAVLLSLSPTGTTSQHVESTTTTIEAGGVPIIGALTKDGVPIFNGIFMNSQQRQTTTIITTTTTTYRIFDDSSDTSEEFELVSDEEPTQLTIDMPLLIDEELAQRAEQEEFVIVDRHDTPRAEESVTTVMITDTVPQITSYPDLRAESQADTFITSEQSSPPHDILTSPETLPGEESPPSTDSPTERQYEIVRTPSTDVEGRRTLRRITAKH</sequence>
<accession>A0AC34Q4I9</accession>
<evidence type="ECO:0000313" key="2">
    <source>
        <dbReference type="WBParaSite" id="JU765_v2.g12917.t1"/>
    </source>
</evidence>
<dbReference type="Proteomes" id="UP000887576">
    <property type="component" value="Unplaced"/>
</dbReference>
<organism evidence="1 2">
    <name type="scientific">Panagrolaimus sp. JU765</name>
    <dbReference type="NCBI Taxonomy" id="591449"/>
    <lineage>
        <taxon>Eukaryota</taxon>
        <taxon>Metazoa</taxon>
        <taxon>Ecdysozoa</taxon>
        <taxon>Nematoda</taxon>
        <taxon>Chromadorea</taxon>
        <taxon>Rhabditida</taxon>
        <taxon>Tylenchina</taxon>
        <taxon>Panagrolaimomorpha</taxon>
        <taxon>Panagrolaimoidea</taxon>
        <taxon>Panagrolaimidae</taxon>
        <taxon>Panagrolaimus</taxon>
    </lineage>
</organism>
<dbReference type="WBParaSite" id="JU765_v2.g12917.t1">
    <property type="protein sequence ID" value="JU765_v2.g12917.t1"/>
    <property type="gene ID" value="JU765_v2.g12917"/>
</dbReference>
<name>A0AC34Q4I9_9BILA</name>
<protein>
    <submittedName>
        <fullName evidence="2">Uncharacterized protein</fullName>
    </submittedName>
</protein>